<gene>
    <name evidence="3" type="ORF">Asppvi_003856</name>
</gene>
<dbReference type="InterPro" id="IPR023210">
    <property type="entry name" value="NADP_OxRdtase_dom"/>
</dbReference>
<dbReference type="Gene3D" id="3.20.20.100">
    <property type="entry name" value="NADP-dependent oxidoreductase domain"/>
    <property type="match status" value="1"/>
</dbReference>
<reference evidence="3 4" key="1">
    <citation type="submission" date="2018-10" db="EMBL/GenBank/DDBJ databases">
        <title>Pan-genome distribution and transcriptional activeness of fungal secondary metabolism genes in Aspergillus section Fumigati.</title>
        <authorList>
            <person name="Takahashi H."/>
            <person name="Umemura M."/>
            <person name="Ninomiya A."/>
            <person name="Kusuya Y."/>
            <person name="Urayama S."/>
            <person name="Shimizu M."/>
            <person name="Watanabe A."/>
            <person name="Kamei K."/>
            <person name="Yaguchi T."/>
            <person name="Hagiwara D."/>
        </authorList>
    </citation>
    <scope>NUCLEOTIDE SEQUENCE [LARGE SCALE GENOMIC DNA]</scope>
    <source>
        <strain evidence="3 4">IFM 55266</strain>
    </source>
</reference>
<dbReference type="InterPro" id="IPR020471">
    <property type="entry name" value="AKR"/>
</dbReference>
<protein>
    <recommendedName>
        <fullName evidence="2">NADP-dependent oxidoreductase domain-containing protein</fullName>
    </recommendedName>
</protein>
<evidence type="ECO:0000259" key="2">
    <source>
        <dbReference type="Pfam" id="PF00248"/>
    </source>
</evidence>
<dbReference type="SUPFAM" id="SSF51430">
    <property type="entry name" value="NAD(P)-linked oxidoreductase"/>
    <property type="match status" value="1"/>
</dbReference>
<dbReference type="EMBL" id="BHVY01000003">
    <property type="protein sequence ID" value="GIJ85001.1"/>
    <property type="molecule type" value="Genomic_DNA"/>
</dbReference>
<name>A0A9P3ER72_9EURO</name>
<dbReference type="Proteomes" id="UP001043456">
    <property type="component" value="Unassembled WGS sequence"/>
</dbReference>
<dbReference type="PANTHER" id="PTHR43625">
    <property type="entry name" value="AFLATOXIN B1 ALDEHYDE REDUCTASE"/>
    <property type="match status" value="1"/>
</dbReference>
<dbReference type="OrthoDB" id="37537at2759"/>
<accession>A0A9P3ER72</accession>
<dbReference type="GeneID" id="67002468"/>
<keyword evidence="4" id="KW-1185">Reference proteome</keyword>
<dbReference type="Pfam" id="PF00248">
    <property type="entry name" value="Aldo_ket_red"/>
    <property type="match status" value="1"/>
</dbReference>
<organism evidence="3 4">
    <name type="scientific">Aspergillus pseudoviridinutans</name>
    <dbReference type="NCBI Taxonomy" id="1517512"/>
    <lineage>
        <taxon>Eukaryota</taxon>
        <taxon>Fungi</taxon>
        <taxon>Dikarya</taxon>
        <taxon>Ascomycota</taxon>
        <taxon>Pezizomycotina</taxon>
        <taxon>Eurotiomycetes</taxon>
        <taxon>Eurotiomycetidae</taxon>
        <taxon>Eurotiales</taxon>
        <taxon>Aspergillaceae</taxon>
        <taxon>Aspergillus</taxon>
        <taxon>Aspergillus subgen. Fumigati</taxon>
    </lineage>
</organism>
<proteinExistence type="predicted"/>
<comment type="caution">
    <text evidence="3">The sequence shown here is derived from an EMBL/GenBank/DDBJ whole genome shotgun (WGS) entry which is preliminary data.</text>
</comment>
<evidence type="ECO:0000313" key="4">
    <source>
        <dbReference type="Proteomes" id="UP001043456"/>
    </source>
</evidence>
<evidence type="ECO:0000256" key="1">
    <source>
        <dbReference type="ARBA" id="ARBA00023002"/>
    </source>
</evidence>
<feature type="domain" description="NADP-dependent oxidoreductase" evidence="2">
    <location>
        <begin position="20"/>
        <end position="313"/>
    </location>
</feature>
<sequence>MAPKLPSRQLGQNGSQVTALGYGAMGLSAYYAPAAPDEERLQFLDYIYSSGILNWDTSDVYGDSEDLLGKWFAKTGKRDEIFLATKGGGGVDDAGNPLVRSDPEYIKGACERSLHRLGLECVDLYYIHRLDKVTPIEKTVAAMVELKDEGKIKYLGLSECSANTLRRACKIHHIAAVQIEYNPFSLDIEQNGLLAACRELGVAVVCYAPLGRGFLTGQLKSPNDFPEGDIRRFLPRFSPENFPKNLQIVEALDAMAKSKGVNVSTLALAWLLAQGDDIIPIPGTTKPRNLDTNILALSVTLTPEENEKIRGVVEVAGVSGGRYHAAWDESFADTPEL</sequence>
<dbReference type="PRINTS" id="PR00069">
    <property type="entry name" value="ALDKETRDTASE"/>
</dbReference>
<dbReference type="GO" id="GO:0016491">
    <property type="term" value="F:oxidoreductase activity"/>
    <property type="evidence" value="ECO:0007669"/>
    <property type="project" value="UniProtKB-KW"/>
</dbReference>
<dbReference type="PANTHER" id="PTHR43625:SF40">
    <property type="entry name" value="ALDO-KETO REDUCTASE YAKC [NADP(+)]"/>
    <property type="match status" value="1"/>
</dbReference>
<dbReference type="InterPro" id="IPR036812">
    <property type="entry name" value="NAD(P)_OxRdtase_dom_sf"/>
</dbReference>
<keyword evidence="1" id="KW-0560">Oxidoreductase</keyword>
<dbReference type="RefSeq" id="XP_043155748.1">
    <property type="nucleotide sequence ID" value="XM_043299813.1"/>
</dbReference>
<dbReference type="GO" id="GO:0005737">
    <property type="term" value="C:cytoplasm"/>
    <property type="evidence" value="ECO:0007669"/>
    <property type="project" value="TreeGrafter"/>
</dbReference>
<evidence type="ECO:0000313" key="3">
    <source>
        <dbReference type="EMBL" id="GIJ85001.1"/>
    </source>
</evidence>
<dbReference type="InterPro" id="IPR050791">
    <property type="entry name" value="Aldo-Keto_reductase"/>
</dbReference>
<dbReference type="AlphaFoldDB" id="A0A9P3ER72"/>